<sequence>CFDRKIWFPPEDPIACKRNYNHNGVCCNKDYCNLNLYPVLESSDVSPELPKGILITTGHMCITPRLCVKKQLSSSQPEPLIFCMTSNSINTTFVIECCKEDFCNRDLKPALHPTTREGEKYTVLRCYDKTRFFPAPEYSVWCSNNETLRGPGTEQFVIACCDNNDFCNRELQPSFSSYITGNSRGIYRFERGEETCIRIGEVKYACSNENCDRVFSNNEARYIHTKYHCGKPPRFKCSQCNYKSVKKQNILTHAKRLHLDDDARVIELYNASTSVTAAGDGVAAWATWKMALTIALPICAICVVVMVVYHIHMSRQRPARHFPDDSMEAPERPILGGVTIRDMLEMTTSGSGSVGLPLLVQRSIARQIQLVETIGKGRFGEVWRGRWRGENVAVKIFSSREERSWFREAEIYQTVMLRHDNILGFIAADNKDNGTWTQLWLITDYHEKGSLFDYLNRSTVDTKGMMRMALTMATGLAHLHMEIVGTQGKPAIAHRDLKSKNILVKTNGTCAIGDLGLAVRHDVITDTVDIQLNNRVGTKRYMAPEVLEETINMNHFDAFKRADVYALGLILWEIARRCNVGGIYDDYQLPFYDLVPSDPTIEEMRKVVCTDRQRPSIPNRWQSIEECWYHNAAARLTALRIKKSLANYGSIADIK</sequence>
<keyword evidence="13 19" id="KW-0067">ATP-binding</keyword>
<feature type="binding site" evidence="19">
    <location>
        <position position="395"/>
    </location>
    <ligand>
        <name>ATP</name>
        <dbReference type="ChEBI" id="CHEBI:30616"/>
    </ligand>
</feature>
<evidence type="ECO:0000256" key="10">
    <source>
        <dbReference type="ARBA" id="ARBA00022729"/>
    </source>
</evidence>
<dbReference type="CDD" id="cd14143">
    <property type="entry name" value="STKc_TGFbR1_ACVR1b_ACVR1c"/>
    <property type="match status" value="1"/>
</dbReference>
<gene>
    <name evidence="24" type="ORF">HICCMSTLAB_LOCUS9306</name>
</gene>
<evidence type="ECO:0000256" key="5">
    <source>
        <dbReference type="ARBA" id="ARBA00012401"/>
    </source>
</evidence>
<dbReference type="GO" id="GO:0043235">
    <property type="term" value="C:receptor complex"/>
    <property type="evidence" value="ECO:0007669"/>
    <property type="project" value="TreeGrafter"/>
</dbReference>
<dbReference type="SUPFAM" id="SSF56112">
    <property type="entry name" value="Protein kinase-like (PK-like)"/>
    <property type="match status" value="1"/>
</dbReference>
<dbReference type="PROSITE" id="PS50157">
    <property type="entry name" value="ZINC_FINGER_C2H2_2"/>
    <property type="match status" value="2"/>
</dbReference>
<dbReference type="PROSITE" id="PS00107">
    <property type="entry name" value="PROTEIN_KINASE_ATP"/>
    <property type="match status" value="1"/>
</dbReference>
<keyword evidence="11 19" id="KW-0547">Nucleotide-binding</keyword>
<feature type="domain" description="Protein kinase" evidence="21">
    <location>
        <begin position="368"/>
        <end position="651"/>
    </location>
</feature>
<dbReference type="EMBL" id="CAJNRD030001122">
    <property type="protein sequence ID" value="CAG5099931.1"/>
    <property type="molecule type" value="Genomic_DNA"/>
</dbReference>
<dbReference type="SMART" id="SM00220">
    <property type="entry name" value="S_TKc"/>
    <property type="match status" value="1"/>
</dbReference>
<dbReference type="GO" id="GO:0005886">
    <property type="term" value="C:plasma membrane"/>
    <property type="evidence" value="ECO:0007669"/>
    <property type="project" value="TreeGrafter"/>
</dbReference>
<dbReference type="Pfam" id="PF01064">
    <property type="entry name" value="Activin_recp"/>
    <property type="match status" value="1"/>
</dbReference>
<evidence type="ECO:0000256" key="19">
    <source>
        <dbReference type="PROSITE-ProRule" id="PRU10141"/>
    </source>
</evidence>
<feature type="domain" description="GS" evidence="23">
    <location>
        <begin position="338"/>
        <end position="367"/>
    </location>
</feature>
<evidence type="ECO:0000256" key="20">
    <source>
        <dbReference type="SAM" id="Phobius"/>
    </source>
</evidence>
<accession>A0A8J2HG42</accession>
<evidence type="ECO:0000256" key="13">
    <source>
        <dbReference type="ARBA" id="ARBA00022840"/>
    </source>
</evidence>
<evidence type="ECO:0000256" key="2">
    <source>
        <dbReference type="ARBA" id="ARBA00001946"/>
    </source>
</evidence>
<dbReference type="AlphaFoldDB" id="A0A8J2HG42"/>
<evidence type="ECO:0000256" key="6">
    <source>
        <dbReference type="ARBA" id="ARBA00022527"/>
    </source>
</evidence>
<keyword evidence="25" id="KW-1185">Reference proteome</keyword>
<dbReference type="GO" id="GO:0008270">
    <property type="term" value="F:zinc ion binding"/>
    <property type="evidence" value="ECO:0007669"/>
    <property type="project" value="UniProtKB-KW"/>
</dbReference>
<dbReference type="InterPro" id="IPR008271">
    <property type="entry name" value="Ser/Thr_kinase_AS"/>
</dbReference>
<evidence type="ECO:0000256" key="4">
    <source>
        <dbReference type="ARBA" id="ARBA00009605"/>
    </source>
</evidence>
<dbReference type="PROSITE" id="PS51256">
    <property type="entry name" value="GS"/>
    <property type="match status" value="1"/>
</dbReference>
<dbReference type="FunFam" id="3.30.200.20:FF:000023">
    <property type="entry name" value="Receptor protein serine/threonine kinase"/>
    <property type="match status" value="1"/>
</dbReference>
<keyword evidence="12" id="KW-0418">Kinase</keyword>
<dbReference type="SUPFAM" id="SSF57302">
    <property type="entry name" value="Snake toxin-like"/>
    <property type="match status" value="1"/>
</dbReference>
<dbReference type="InterPro" id="IPR013087">
    <property type="entry name" value="Znf_C2H2_type"/>
</dbReference>
<keyword evidence="14" id="KW-0460">Magnesium</keyword>
<keyword evidence="17 24" id="KW-0675">Receptor</keyword>
<protein>
    <recommendedName>
        <fullName evidence="5">receptor protein serine/threonine kinase</fullName>
        <ecNumber evidence="5">2.7.11.30</ecNumber>
    </recommendedName>
</protein>
<feature type="non-terminal residue" evidence="24">
    <location>
        <position position="1"/>
    </location>
</feature>
<name>A0A8J2HG42_COTCN</name>
<dbReference type="InterPro" id="IPR011009">
    <property type="entry name" value="Kinase-like_dom_sf"/>
</dbReference>
<evidence type="ECO:0000259" key="23">
    <source>
        <dbReference type="PROSITE" id="PS51256"/>
    </source>
</evidence>
<dbReference type="InterPro" id="IPR003605">
    <property type="entry name" value="GS_dom"/>
</dbReference>
<dbReference type="OrthoDB" id="69842at2759"/>
<dbReference type="Gene3D" id="3.30.200.20">
    <property type="entry name" value="Phosphorylase Kinase, domain 1"/>
    <property type="match status" value="1"/>
</dbReference>
<dbReference type="FunFam" id="1.10.510.10:FF:000018">
    <property type="entry name" value="Receptor protein serine/threonine kinase"/>
    <property type="match status" value="1"/>
</dbReference>
<dbReference type="PROSITE" id="PS50011">
    <property type="entry name" value="PROTEIN_KINASE_DOM"/>
    <property type="match status" value="1"/>
</dbReference>
<dbReference type="InterPro" id="IPR000333">
    <property type="entry name" value="TGFB_receptor"/>
</dbReference>
<evidence type="ECO:0000256" key="3">
    <source>
        <dbReference type="ARBA" id="ARBA00004479"/>
    </source>
</evidence>
<evidence type="ECO:0000259" key="22">
    <source>
        <dbReference type="PROSITE" id="PS50157"/>
    </source>
</evidence>
<dbReference type="InterPro" id="IPR017441">
    <property type="entry name" value="Protein_kinase_ATP_BS"/>
</dbReference>
<dbReference type="GO" id="GO:0004675">
    <property type="term" value="F:transmembrane receptor protein serine/threonine kinase activity"/>
    <property type="evidence" value="ECO:0007669"/>
    <property type="project" value="UniProtKB-EC"/>
</dbReference>
<comment type="cofactor">
    <cofactor evidence="2">
        <name>Mg(2+)</name>
        <dbReference type="ChEBI" id="CHEBI:18420"/>
    </cofactor>
</comment>
<dbReference type="InterPro" id="IPR001245">
    <property type="entry name" value="Ser-Thr/Tyr_kinase_cat_dom"/>
</dbReference>
<keyword evidence="6" id="KW-0723">Serine/threonine-protein kinase</keyword>
<evidence type="ECO:0000313" key="25">
    <source>
        <dbReference type="Proteomes" id="UP000786811"/>
    </source>
</evidence>
<dbReference type="PROSITE" id="PS00108">
    <property type="entry name" value="PROTEIN_KINASE_ST"/>
    <property type="match status" value="1"/>
</dbReference>
<evidence type="ECO:0000256" key="17">
    <source>
        <dbReference type="ARBA" id="ARBA00023170"/>
    </source>
</evidence>
<evidence type="ECO:0000256" key="7">
    <source>
        <dbReference type="ARBA" id="ARBA00022679"/>
    </source>
</evidence>
<dbReference type="PANTHER" id="PTHR23255">
    <property type="entry name" value="TRANSFORMING GROWTH FACTOR-BETA RECEPTOR TYPE I AND II"/>
    <property type="match status" value="1"/>
</dbReference>
<evidence type="ECO:0000256" key="11">
    <source>
        <dbReference type="ARBA" id="ARBA00022741"/>
    </source>
</evidence>
<evidence type="ECO:0000256" key="12">
    <source>
        <dbReference type="ARBA" id="ARBA00022777"/>
    </source>
</evidence>
<keyword evidence="18" id="KW-0863">Zinc-finger</keyword>
<keyword evidence="7" id="KW-0808">Transferase</keyword>
<comment type="cofactor">
    <cofactor evidence="1">
        <name>Mn(2+)</name>
        <dbReference type="ChEBI" id="CHEBI:29035"/>
    </cofactor>
</comment>
<evidence type="ECO:0000256" key="15">
    <source>
        <dbReference type="ARBA" id="ARBA00022989"/>
    </source>
</evidence>
<evidence type="ECO:0000259" key="21">
    <source>
        <dbReference type="PROSITE" id="PS50011"/>
    </source>
</evidence>
<dbReference type="PANTHER" id="PTHR23255:SF71">
    <property type="entry name" value="RECEPTOR PROTEIN SERINE_THREONINE KINASE"/>
    <property type="match status" value="1"/>
</dbReference>
<evidence type="ECO:0000256" key="9">
    <source>
        <dbReference type="ARBA" id="ARBA00022723"/>
    </source>
</evidence>
<feature type="domain" description="C2H2-type" evidence="22">
    <location>
        <begin position="204"/>
        <end position="233"/>
    </location>
</feature>
<dbReference type="Gene3D" id="2.10.60.10">
    <property type="entry name" value="CD59"/>
    <property type="match status" value="2"/>
</dbReference>
<feature type="transmembrane region" description="Helical" evidence="20">
    <location>
        <begin position="290"/>
        <end position="311"/>
    </location>
</feature>
<dbReference type="PROSITE" id="PS00028">
    <property type="entry name" value="ZINC_FINGER_C2H2_1"/>
    <property type="match status" value="1"/>
</dbReference>
<dbReference type="SMART" id="SM00467">
    <property type="entry name" value="GS"/>
    <property type="match status" value="1"/>
</dbReference>
<proteinExistence type="inferred from homology"/>
<dbReference type="Gene3D" id="3.30.160.60">
    <property type="entry name" value="Classic Zinc Finger"/>
    <property type="match status" value="1"/>
</dbReference>
<comment type="similarity">
    <text evidence="4">Belongs to the protein kinase superfamily. TKL Ser/Thr protein kinase family. TGFB receptor subfamily.</text>
</comment>
<keyword evidence="10" id="KW-0732">Signal</keyword>
<keyword evidence="9" id="KW-0479">Metal-binding</keyword>
<comment type="subcellular location">
    <subcellularLocation>
        <location evidence="3">Membrane</location>
        <topology evidence="3">Single-pass type I membrane protein</topology>
    </subcellularLocation>
</comment>
<dbReference type="GO" id="GO:0071363">
    <property type="term" value="P:cellular response to growth factor stimulus"/>
    <property type="evidence" value="ECO:0007669"/>
    <property type="project" value="TreeGrafter"/>
</dbReference>
<dbReference type="InterPro" id="IPR000719">
    <property type="entry name" value="Prot_kinase_dom"/>
</dbReference>
<dbReference type="InterPro" id="IPR045860">
    <property type="entry name" value="Snake_toxin-like_sf"/>
</dbReference>
<feature type="domain" description="C2H2-type" evidence="22">
    <location>
        <begin position="235"/>
        <end position="263"/>
    </location>
</feature>
<dbReference type="Pfam" id="PF07714">
    <property type="entry name" value="PK_Tyr_Ser-Thr"/>
    <property type="match status" value="1"/>
</dbReference>
<keyword evidence="18" id="KW-0862">Zinc</keyword>
<evidence type="ECO:0000256" key="16">
    <source>
        <dbReference type="ARBA" id="ARBA00023136"/>
    </source>
</evidence>
<dbReference type="InterPro" id="IPR000472">
    <property type="entry name" value="Activin_recp"/>
</dbReference>
<keyword evidence="16 20" id="KW-0472">Membrane</keyword>
<keyword evidence="15 20" id="KW-1133">Transmembrane helix</keyword>
<organism evidence="24 25">
    <name type="scientific">Cotesia congregata</name>
    <name type="common">Parasitoid wasp</name>
    <name type="synonym">Apanteles congregatus</name>
    <dbReference type="NCBI Taxonomy" id="51543"/>
    <lineage>
        <taxon>Eukaryota</taxon>
        <taxon>Metazoa</taxon>
        <taxon>Ecdysozoa</taxon>
        <taxon>Arthropoda</taxon>
        <taxon>Hexapoda</taxon>
        <taxon>Insecta</taxon>
        <taxon>Pterygota</taxon>
        <taxon>Neoptera</taxon>
        <taxon>Endopterygota</taxon>
        <taxon>Hymenoptera</taxon>
        <taxon>Apocrita</taxon>
        <taxon>Ichneumonoidea</taxon>
        <taxon>Braconidae</taxon>
        <taxon>Microgastrinae</taxon>
        <taxon>Cotesia</taxon>
    </lineage>
</organism>
<evidence type="ECO:0000256" key="18">
    <source>
        <dbReference type="PROSITE-ProRule" id="PRU00042"/>
    </source>
</evidence>
<dbReference type="GO" id="GO:0005524">
    <property type="term" value="F:ATP binding"/>
    <property type="evidence" value="ECO:0007669"/>
    <property type="project" value="UniProtKB-UniRule"/>
</dbReference>
<evidence type="ECO:0000256" key="8">
    <source>
        <dbReference type="ARBA" id="ARBA00022692"/>
    </source>
</evidence>
<evidence type="ECO:0000313" key="24">
    <source>
        <dbReference type="EMBL" id="CAG5099931.1"/>
    </source>
</evidence>
<dbReference type="SMART" id="SM00355">
    <property type="entry name" value="ZnF_C2H2"/>
    <property type="match status" value="2"/>
</dbReference>
<dbReference type="Gene3D" id="1.10.510.10">
    <property type="entry name" value="Transferase(Phosphotransferase) domain 1"/>
    <property type="match status" value="1"/>
</dbReference>
<evidence type="ECO:0000256" key="1">
    <source>
        <dbReference type="ARBA" id="ARBA00001936"/>
    </source>
</evidence>
<comment type="caution">
    <text evidence="24">The sequence shown here is derived from an EMBL/GenBank/DDBJ whole genome shotgun (WGS) entry which is preliminary data.</text>
</comment>
<dbReference type="Proteomes" id="UP000786811">
    <property type="component" value="Unassembled WGS sequence"/>
</dbReference>
<evidence type="ECO:0000256" key="14">
    <source>
        <dbReference type="ARBA" id="ARBA00022842"/>
    </source>
</evidence>
<keyword evidence="8 20" id="KW-0812">Transmembrane</keyword>
<dbReference type="EC" id="2.7.11.30" evidence="5"/>
<reference evidence="24" key="1">
    <citation type="submission" date="2021-04" db="EMBL/GenBank/DDBJ databases">
        <authorList>
            <person name="Chebbi M.A.C M."/>
        </authorList>
    </citation>
    <scope>NUCLEOTIDE SEQUENCE</scope>
</reference>
<dbReference type="Pfam" id="PF08515">
    <property type="entry name" value="TGF_beta_GS"/>
    <property type="match status" value="1"/>
</dbReference>